<dbReference type="AlphaFoldDB" id="A0A1B0G5T3"/>
<dbReference type="EMBL" id="CCAG010015437">
    <property type="status" value="NOT_ANNOTATED_CDS"/>
    <property type="molecule type" value="Genomic_DNA"/>
</dbReference>
<evidence type="ECO:0000313" key="1">
    <source>
        <dbReference type="EnsemblMetazoa" id="GMOY008678-PA"/>
    </source>
</evidence>
<dbReference type="EnsemblMetazoa" id="GMOY008678-RA">
    <property type="protein sequence ID" value="GMOY008678-PA"/>
    <property type="gene ID" value="GMOY008678"/>
</dbReference>
<organism evidence="1 2">
    <name type="scientific">Glossina morsitans morsitans</name>
    <name type="common">Savannah tsetse fly</name>
    <dbReference type="NCBI Taxonomy" id="37546"/>
    <lineage>
        <taxon>Eukaryota</taxon>
        <taxon>Metazoa</taxon>
        <taxon>Ecdysozoa</taxon>
        <taxon>Arthropoda</taxon>
        <taxon>Hexapoda</taxon>
        <taxon>Insecta</taxon>
        <taxon>Pterygota</taxon>
        <taxon>Neoptera</taxon>
        <taxon>Endopterygota</taxon>
        <taxon>Diptera</taxon>
        <taxon>Brachycera</taxon>
        <taxon>Muscomorpha</taxon>
        <taxon>Hippoboscoidea</taxon>
        <taxon>Glossinidae</taxon>
        <taxon>Glossina</taxon>
    </lineage>
</organism>
<sequence>MELDMGSATSSLIIEHLTSNFGRTRTAVQKEKEEISTAETHGSEVPQENLALEMSQQNEILGVTSASALSLLALNAETKAASAPTGEANENNDNSAQIAAIIGLNLDEHDDSVRQQILFSTADEPRELDE</sequence>
<proteinExistence type="predicted"/>
<dbReference type="VEuPathDB" id="VectorBase:GMOY008678"/>
<name>A0A1B0G5T3_GLOMM</name>
<keyword evidence="2" id="KW-1185">Reference proteome</keyword>
<accession>A0A1B0G5T3</accession>
<protein>
    <submittedName>
        <fullName evidence="1">Uncharacterized protein</fullName>
    </submittedName>
</protein>
<reference evidence="1" key="1">
    <citation type="submission" date="2020-05" db="UniProtKB">
        <authorList>
            <consortium name="EnsemblMetazoa"/>
        </authorList>
    </citation>
    <scope>IDENTIFICATION</scope>
    <source>
        <strain evidence="1">Yale</strain>
    </source>
</reference>
<evidence type="ECO:0000313" key="2">
    <source>
        <dbReference type="Proteomes" id="UP000092444"/>
    </source>
</evidence>
<dbReference type="Proteomes" id="UP000092444">
    <property type="component" value="Unassembled WGS sequence"/>
</dbReference>